<name>A0A1T4X191_9BACT</name>
<evidence type="ECO:0000259" key="8">
    <source>
        <dbReference type="Pfam" id="PF06271"/>
    </source>
</evidence>
<organism evidence="9 10">
    <name type="scientific">Paucidesulfovibrio gracilis DSM 16080</name>
    <dbReference type="NCBI Taxonomy" id="1121449"/>
    <lineage>
        <taxon>Bacteria</taxon>
        <taxon>Pseudomonadati</taxon>
        <taxon>Thermodesulfobacteriota</taxon>
        <taxon>Desulfovibrionia</taxon>
        <taxon>Desulfovibrionales</taxon>
        <taxon>Desulfovibrionaceae</taxon>
        <taxon>Paucidesulfovibrio</taxon>
    </lineage>
</organism>
<feature type="transmembrane region" description="Helical" evidence="7">
    <location>
        <begin position="213"/>
        <end position="233"/>
    </location>
</feature>
<dbReference type="AlphaFoldDB" id="A0A1T4X191"/>
<keyword evidence="5 7" id="KW-0472">Membrane</keyword>
<evidence type="ECO:0000313" key="9">
    <source>
        <dbReference type="EMBL" id="SKA83207.1"/>
    </source>
</evidence>
<dbReference type="Proteomes" id="UP000190027">
    <property type="component" value="Unassembled WGS sequence"/>
</dbReference>
<dbReference type="EMBL" id="FUYC01000006">
    <property type="protein sequence ID" value="SKA83207.1"/>
    <property type="molecule type" value="Genomic_DNA"/>
</dbReference>
<dbReference type="Pfam" id="PF06271">
    <property type="entry name" value="RDD"/>
    <property type="match status" value="1"/>
</dbReference>
<keyword evidence="3 7" id="KW-0812">Transmembrane</keyword>
<evidence type="ECO:0000256" key="4">
    <source>
        <dbReference type="ARBA" id="ARBA00022989"/>
    </source>
</evidence>
<dbReference type="InterPro" id="IPR051791">
    <property type="entry name" value="Pra-immunoreactive"/>
</dbReference>
<keyword evidence="4 7" id="KW-1133">Transmembrane helix</keyword>
<dbReference type="PANTHER" id="PTHR36115">
    <property type="entry name" value="PROLINE-RICH ANTIGEN HOMOLOG-RELATED"/>
    <property type="match status" value="1"/>
</dbReference>
<gene>
    <name evidence="9" type="ORF">SAMN02745704_01603</name>
</gene>
<feature type="compositionally biased region" description="Polar residues" evidence="6">
    <location>
        <begin position="94"/>
        <end position="105"/>
    </location>
</feature>
<accession>A0A1T4X191</accession>
<feature type="compositionally biased region" description="Basic and acidic residues" evidence="6">
    <location>
        <begin position="70"/>
        <end position="89"/>
    </location>
</feature>
<feature type="transmembrane region" description="Helical" evidence="7">
    <location>
        <begin position="158"/>
        <end position="177"/>
    </location>
</feature>
<evidence type="ECO:0000256" key="5">
    <source>
        <dbReference type="ARBA" id="ARBA00023136"/>
    </source>
</evidence>
<reference evidence="9 10" key="1">
    <citation type="submission" date="2017-02" db="EMBL/GenBank/DDBJ databases">
        <authorList>
            <person name="Peterson S.W."/>
        </authorList>
    </citation>
    <scope>NUCLEOTIDE SEQUENCE [LARGE SCALE GENOMIC DNA]</scope>
    <source>
        <strain evidence="9 10">DSM 16080</strain>
    </source>
</reference>
<dbReference type="RefSeq" id="WP_159447173.1">
    <property type="nucleotide sequence ID" value="NZ_FUYC01000006.1"/>
</dbReference>
<comment type="subcellular location">
    <subcellularLocation>
        <location evidence="1">Cell membrane</location>
        <topology evidence="1">Multi-pass membrane protein</topology>
    </subcellularLocation>
</comment>
<feature type="compositionally biased region" description="Basic and acidic residues" evidence="6">
    <location>
        <begin position="34"/>
        <end position="49"/>
    </location>
</feature>
<evidence type="ECO:0000256" key="6">
    <source>
        <dbReference type="SAM" id="MobiDB-lite"/>
    </source>
</evidence>
<evidence type="ECO:0000256" key="3">
    <source>
        <dbReference type="ARBA" id="ARBA00022692"/>
    </source>
</evidence>
<sequence length="264" mass="29142">MICPKCRAEMPEQATYCLQCGASLNRPKTAPPDMPRREKQPAPDRKTGAQEHPSQAPGDVPPNIGGFRFDPPEAEPRHDSDATQPDKRPRFAQRRNQPQKSSPLSSGKGEWIPPAGYASPAQRLGAFIVDFVLIGAAIFFLTFLAALLAPGLFDDPDFNVFFANVLPLPLTCVYYVGMESSRLQATPGKIMLGIKVVDFEGKRAGLLRTTVRYFAKTISSAFFFLGFLMILFTKRRQGLHDMMAGCLVVRRQEGERVGRGSVNP</sequence>
<evidence type="ECO:0000313" key="10">
    <source>
        <dbReference type="Proteomes" id="UP000190027"/>
    </source>
</evidence>
<dbReference type="STRING" id="1121449.SAMN02745704_01603"/>
<proteinExistence type="predicted"/>
<dbReference type="GO" id="GO:0005886">
    <property type="term" value="C:plasma membrane"/>
    <property type="evidence" value="ECO:0007669"/>
    <property type="project" value="UniProtKB-SubCell"/>
</dbReference>
<evidence type="ECO:0000256" key="1">
    <source>
        <dbReference type="ARBA" id="ARBA00004651"/>
    </source>
</evidence>
<keyword evidence="2" id="KW-1003">Cell membrane</keyword>
<evidence type="ECO:0000256" key="7">
    <source>
        <dbReference type="SAM" id="Phobius"/>
    </source>
</evidence>
<feature type="domain" description="RDD" evidence="8">
    <location>
        <begin position="117"/>
        <end position="245"/>
    </location>
</feature>
<feature type="region of interest" description="Disordered" evidence="6">
    <location>
        <begin position="19"/>
        <end position="111"/>
    </location>
</feature>
<protein>
    <submittedName>
        <fullName evidence="9">Uncharacterized membrane protein YckC, RDD family</fullName>
    </submittedName>
</protein>
<dbReference type="InterPro" id="IPR010432">
    <property type="entry name" value="RDD"/>
</dbReference>
<dbReference type="OrthoDB" id="9793824at2"/>
<dbReference type="InterPro" id="IPR038587">
    <property type="entry name" value="Ribosomal_eL40_sf"/>
</dbReference>
<evidence type="ECO:0000256" key="2">
    <source>
        <dbReference type="ARBA" id="ARBA00022475"/>
    </source>
</evidence>
<feature type="transmembrane region" description="Helical" evidence="7">
    <location>
        <begin position="127"/>
        <end position="152"/>
    </location>
</feature>
<keyword evidence="10" id="KW-1185">Reference proteome</keyword>
<dbReference type="Gene3D" id="4.10.1060.50">
    <property type="match status" value="1"/>
</dbReference>